<accession>A0A1Y1XL06</accession>
<dbReference type="GO" id="GO:0034982">
    <property type="term" value="P:mitochondrial protein processing"/>
    <property type="evidence" value="ECO:0007669"/>
    <property type="project" value="TreeGrafter"/>
</dbReference>
<keyword evidence="4 6" id="KW-0862">Zinc</keyword>
<keyword evidence="7" id="KW-0732">Signal</keyword>
<dbReference type="InterPro" id="IPR051156">
    <property type="entry name" value="Mito/Outer_Membr_Metalloprot"/>
</dbReference>
<dbReference type="EMBL" id="MCFE01000576">
    <property type="protein sequence ID" value="ORX86156.1"/>
    <property type="molecule type" value="Genomic_DNA"/>
</dbReference>
<evidence type="ECO:0000256" key="3">
    <source>
        <dbReference type="ARBA" id="ARBA00022801"/>
    </source>
</evidence>
<evidence type="ECO:0000313" key="10">
    <source>
        <dbReference type="Proteomes" id="UP000193498"/>
    </source>
</evidence>
<evidence type="ECO:0000256" key="7">
    <source>
        <dbReference type="SAM" id="SignalP"/>
    </source>
</evidence>
<dbReference type="OrthoDB" id="7464992at2759"/>
<dbReference type="CDD" id="cd07331">
    <property type="entry name" value="M48C_Oma1_like"/>
    <property type="match status" value="1"/>
</dbReference>
<evidence type="ECO:0000256" key="6">
    <source>
        <dbReference type="RuleBase" id="RU003983"/>
    </source>
</evidence>
<sequence length="385" mass="43009">MTRVLLLIPVLGVGLSAVAGIERAPHTNRLRFLFVSEEDERQLTEELVNETLSGVTILEDSDPQVQLVRHVCKNLCRGLSPDHQHLRTYTPDGNGIKLMIDPGHISQDALKEAGSLIDSNADRGTLPEKGEESSENPFHVYVVKDSDVNAASFGRSYVIVVNTGYLEYIQNQEGYLAATLAHEIAHILQRHTCEGHGLSHLAYMVTDIVRTLLWIPMAALGPFFTDLVSSFTENVISTTVNNRYNQPLEHEADALGLELMALAGYDPEYAVEFWRQCAQVPTTYILYDPDNDPKSIQQIEENWFRTHPTDSSRAERLEAQLPMALTLFEETLKKNGPAPLFSTDAENMASSDLPASNDQHLLARVIKKVMELWYGPVVEPKTESK</sequence>
<keyword evidence="10" id="KW-1185">Reference proteome</keyword>
<dbReference type="InterPro" id="IPR001915">
    <property type="entry name" value="Peptidase_M48"/>
</dbReference>
<dbReference type="PANTHER" id="PTHR22726:SF18">
    <property type="entry name" value="PEPTIDASE M48 DOMAIN-CONTAINING PROTEIN"/>
    <property type="match status" value="1"/>
</dbReference>
<feature type="signal peptide" evidence="7">
    <location>
        <begin position="1"/>
        <end position="20"/>
    </location>
</feature>
<keyword evidence="3 6" id="KW-0378">Hydrolase</keyword>
<evidence type="ECO:0000256" key="2">
    <source>
        <dbReference type="ARBA" id="ARBA00022723"/>
    </source>
</evidence>
<dbReference type="PANTHER" id="PTHR22726">
    <property type="entry name" value="METALLOENDOPEPTIDASE OMA1"/>
    <property type="match status" value="1"/>
</dbReference>
<evidence type="ECO:0000259" key="8">
    <source>
        <dbReference type="Pfam" id="PF01435"/>
    </source>
</evidence>
<dbReference type="GO" id="GO:0005743">
    <property type="term" value="C:mitochondrial inner membrane"/>
    <property type="evidence" value="ECO:0007669"/>
    <property type="project" value="TreeGrafter"/>
</dbReference>
<comment type="similarity">
    <text evidence="6">Belongs to the peptidase M48 family.</text>
</comment>
<proteinExistence type="inferred from homology"/>
<keyword evidence="2" id="KW-0479">Metal-binding</keyword>
<protein>
    <recommendedName>
        <fullName evidence="8">Peptidase M48 domain-containing protein</fullName>
    </recommendedName>
</protein>
<comment type="caution">
    <text evidence="9">The sequence shown here is derived from an EMBL/GenBank/DDBJ whole genome shotgun (WGS) entry which is preliminary data.</text>
</comment>
<evidence type="ECO:0000256" key="1">
    <source>
        <dbReference type="ARBA" id="ARBA00022670"/>
    </source>
</evidence>
<dbReference type="AlphaFoldDB" id="A0A1Y1XL06"/>
<name>A0A1Y1XL06_9FUNG</name>
<dbReference type="Gene3D" id="3.30.2010.10">
    <property type="entry name" value="Metalloproteases ('zincins'), catalytic domain"/>
    <property type="match status" value="1"/>
</dbReference>
<dbReference type="Proteomes" id="UP000193498">
    <property type="component" value="Unassembled WGS sequence"/>
</dbReference>
<reference evidence="9 10" key="1">
    <citation type="submission" date="2016-07" db="EMBL/GenBank/DDBJ databases">
        <title>Pervasive Adenine N6-methylation of Active Genes in Fungi.</title>
        <authorList>
            <consortium name="DOE Joint Genome Institute"/>
            <person name="Mondo S.J."/>
            <person name="Dannebaum R.O."/>
            <person name="Kuo R.C."/>
            <person name="Labutti K."/>
            <person name="Haridas S."/>
            <person name="Kuo A."/>
            <person name="Salamov A."/>
            <person name="Ahrendt S.R."/>
            <person name="Lipzen A."/>
            <person name="Sullivan W."/>
            <person name="Andreopoulos W.B."/>
            <person name="Clum A."/>
            <person name="Lindquist E."/>
            <person name="Daum C."/>
            <person name="Ramamoorthy G.K."/>
            <person name="Gryganskyi A."/>
            <person name="Culley D."/>
            <person name="Magnuson J.K."/>
            <person name="James T.Y."/>
            <person name="O'Malley M.A."/>
            <person name="Stajich J.E."/>
            <person name="Spatafora J.W."/>
            <person name="Visel A."/>
            <person name="Grigoriev I.V."/>
        </authorList>
    </citation>
    <scope>NUCLEOTIDE SEQUENCE [LARGE SCALE GENOMIC DNA]</scope>
    <source>
        <strain evidence="9 10">CBS 931.73</strain>
    </source>
</reference>
<dbReference type="GO" id="GO:0004222">
    <property type="term" value="F:metalloendopeptidase activity"/>
    <property type="evidence" value="ECO:0007669"/>
    <property type="project" value="InterPro"/>
</dbReference>
<evidence type="ECO:0000313" key="9">
    <source>
        <dbReference type="EMBL" id="ORX86156.1"/>
    </source>
</evidence>
<keyword evidence="5 6" id="KW-0482">Metalloprotease</keyword>
<evidence type="ECO:0000256" key="4">
    <source>
        <dbReference type="ARBA" id="ARBA00022833"/>
    </source>
</evidence>
<dbReference type="STRING" id="1314790.A0A1Y1XL06"/>
<comment type="cofactor">
    <cofactor evidence="6">
        <name>Zn(2+)</name>
        <dbReference type="ChEBI" id="CHEBI:29105"/>
    </cofactor>
    <text evidence="6">Binds 1 zinc ion per subunit.</text>
</comment>
<organism evidence="9 10">
    <name type="scientific">Basidiobolus meristosporus CBS 931.73</name>
    <dbReference type="NCBI Taxonomy" id="1314790"/>
    <lineage>
        <taxon>Eukaryota</taxon>
        <taxon>Fungi</taxon>
        <taxon>Fungi incertae sedis</taxon>
        <taxon>Zoopagomycota</taxon>
        <taxon>Entomophthoromycotina</taxon>
        <taxon>Basidiobolomycetes</taxon>
        <taxon>Basidiobolales</taxon>
        <taxon>Basidiobolaceae</taxon>
        <taxon>Basidiobolus</taxon>
    </lineage>
</organism>
<dbReference type="GO" id="GO:0046872">
    <property type="term" value="F:metal ion binding"/>
    <property type="evidence" value="ECO:0007669"/>
    <property type="project" value="UniProtKB-KW"/>
</dbReference>
<dbReference type="InParanoid" id="A0A1Y1XL06"/>
<dbReference type="Pfam" id="PF01435">
    <property type="entry name" value="Peptidase_M48"/>
    <property type="match status" value="1"/>
</dbReference>
<feature type="chain" id="PRO_5012914712" description="Peptidase M48 domain-containing protein" evidence="7">
    <location>
        <begin position="21"/>
        <end position="385"/>
    </location>
</feature>
<gene>
    <name evidence="9" type="ORF">K493DRAFT_291341</name>
</gene>
<feature type="domain" description="Peptidase M48" evidence="8">
    <location>
        <begin position="134"/>
        <end position="319"/>
    </location>
</feature>
<evidence type="ECO:0000256" key="5">
    <source>
        <dbReference type="ARBA" id="ARBA00023049"/>
    </source>
</evidence>
<dbReference type="GO" id="GO:0006515">
    <property type="term" value="P:protein quality control for misfolded or incompletely synthesized proteins"/>
    <property type="evidence" value="ECO:0007669"/>
    <property type="project" value="TreeGrafter"/>
</dbReference>
<keyword evidence="1 6" id="KW-0645">Protease</keyword>